<accession>A0ABR7KCE3</accession>
<proteinExistence type="predicted"/>
<dbReference type="Gene3D" id="3.40.1580.10">
    <property type="entry name" value="SMI1/KNR4-like"/>
    <property type="match status" value="1"/>
</dbReference>
<dbReference type="RefSeq" id="WP_187012602.1">
    <property type="nucleotide sequence ID" value="NZ_JACRWG010000040.1"/>
</dbReference>
<dbReference type="InterPro" id="IPR037883">
    <property type="entry name" value="Knr4/Smi1-like_sf"/>
</dbReference>
<gene>
    <name evidence="2" type="ORF">H8909_09110</name>
</gene>
<feature type="domain" description="Knr4/Smi1-like" evidence="1">
    <location>
        <begin position="14"/>
        <end position="122"/>
    </location>
</feature>
<evidence type="ECO:0000313" key="3">
    <source>
        <dbReference type="Proteomes" id="UP000603474"/>
    </source>
</evidence>
<evidence type="ECO:0000259" key="1">
    <source>
        <dbReference type="SMART" id="SM00860"/>
    </source>
</evidence>
<reference evidence="2 3" key="1">
    <citation type="submission" date="2020-08" db="EMBL/GenBank/DDBJ databases">
        <authorList>
            <person name="Liu C."/>
            <person name="Sun Q."/>
        </authorList>
    </citation>
    <scope>NUCLEOTIDE SEQUENCE [LARGE SCALE GENOMIC DNA]</scope>
    <source>
        <strain evidence="2 3">NSJ-22</strain>
    </source>
</reference>
<name>A0ABR7KCE3_9FIRM</name>
<dbReference type="Proteomes" id="UP000603474">
    <property type="component" value="Unassembled WGS sequence"/>
</dbReference>
<keyword evidence="3" id="KW-1185">Reference proteome</keyword>
<protein>
    <submittedName>
        <fullName evidence="2">SMI1/KNR4 family protein</fullName>
    </submittedName>
</protein>
<dbReference type="Pfam" id="PF09346">
    <property type="entry name" value="SMI1_KNR4"/>
    <property type="match status" value="1"/>
</dbReference>
<comment type="caution">
    <text evidence="2">The sequence shown here is derived from an EMBL/GenBank/DDBJ whole genome shotgun (WGS) entry which is preliminary data.</text>
</comment>
<organism evidence="2 3">
    <name type="scientific">Catenibacterium faecis</name>
    <dbReference type="NCBI Taxonomy" id="2764323"/>
    <lineage>
        <taxon>Bacteria</taxon>
        <taxon>Bacillati</taxon>
        <taxon>Bacillota</taxon>
        <taxon>Erysipelotrichia</taxon>
        <taxon>Erysipelotrichales</taxon>
        <taxon>Coprobacillaceae</taxon>
        <taxon>Catenibacterium</taxon>
    </lineage>
</organism>
<dbReference type="SMART" id="SM00860">
    <property type="entry name" value="SMI1_KNR4"/>
    <property type="match status" value="1"/>
</dbReference>
<evidence type="ECO:0000313" key="2">
    <source>
        <dbReference type="EMBL" id="MBC6010399.1"/>
    </source>
</evidence>
<dbReference type="SUPFAM" id="SSF160631">
    <property type="entry name" value="SMI1/KNR4-like"/>
    <property type="match status" value="1"/>
</dbReference>
<dbReference type="EMBL" id="JACRWG010000040">
    <property type="protein sequence ID" value="MBC6010399.1"/>
    <property type="molecule type" value="Genomic_DNA"/>
</dbReference>
<sequence>MNYNNIDYIQKNAPVTKEDIESVEKHIKETIPKVYKKVLRYANGITMNLCILYDTSTIIESYECNEFSINMPGYISIGNDNGDRELIMKAEKGATLCGFLDAAEIGNSEVEEWFDFKSWLENGCEMEDDDENLEYGKVYIVKVPEDKLKFLAETKKLFALPISTGVLYKKINNLPCAIMDNITEALADTIINKTSHPDCYEYRKVRK</sequence>
<dbReference type="InterPro" id="IPR018958">
    <property type="entry name" value="Knr4/Smi1-like_dom"/>
</dbReference>